<sequence>MGLAFLITTDNLQLLSERKVLKEAEYAALLDASAVVEAARQEARRIEQQARQQAEDSRRQGHEQGLQAARAEYAQQLVGDALAAQRQLQALRAAMAQIVAQAVRQFLGEADPAALLETALRRVDTLVRHEPFITLRVAPPQEAHVRAALRQIGGELPWAQALAVVADPALPAQACVLQTPSGTLQIGVDAQLEAFRAAVERSGLLQPAEQG</sequence>
<evidence type="ECO:0000256" key="5">
    <source>
        <dbReference type="ARBA" id="ARBA00024335"/>
    </source>
</evidence>
<evidence type="ECO:0000256" key="1">
    <source>
        <dbReference type="ARBA" id="ARBA00004496"/>
    </source>
</evidence>
<keyword evidence="3" id="KW-0963">Cytoplasm</keyword>
<evidence type="ECO:0000256" key="3">
    <source>
        <dbReference type="ARBA" id="ARBA00022490"/>
    </source>
</evidence>
<comment type="similarity">
    <text evidence="5">Belongs to the SctL stator family.</text>
</comment>
<evidence type="ECO:0000313" key="8">
    <source>
        <dbReference type="EMBL" id="MDR7267949.1"/>
    </source>
</evidence>
<feature type="compositionally biased region" description="Basic and acidic residues" evidence="7">
    <location>
        <begin position="47"/>
        <end position="62"/>
    </location>
</feature>
<dbReference type="Proteomes" id="UP001180453">
    <property type="component" value="Unassembled WGS sequence"/>
</dbReference>
<keyword evidence="4" id="KW-0653">Protein transport</keyword>
<dbReference type="PANTHER" id="PTHR34982">
    <property type="entry name" value="YOP PROTEINS TRANSLOCATION PROTEIN L"/>
    <property type="match status" value="1"/>
</dbReference>
<dbReference type="InterPro" id="IPR010586">
    <property type="entry name" value="T3SS_stator_protein"/>
</dbReference>
<organism evidence="8 9">
    <name type="scientific">Roseateles saccharophilus</name>
    <name type="common">Pseudomonas saccharophila</name>
    <dbReference type="NCBI Taxonomy" id="304"/>
    <lineage>
        <taxon>Bacteria</taxon>
        <taxon>Pseudomonadati</taxon>
        <taxon>Pseudomonadota</taxon>
        <taxon>Betaproteobacteria</taxon>
        <taxon>Burkholderiales</taxon>
        <taxon>Sphaerotilaceae</taxon>
        <taxon>Roseateles</taxon>
    </lineage>
</organism>
<dbReference type="RefSeq" id="WP_310260616.1">
    <property type="nucleotide sequence ID" value="NZ_JAVDXU010000001.1"/>
</dbReference>
<dbReference type="NCBIfam" id="TIGR02499">
    <property type="entry name" value="HrpE_YscL_not"/>
    <property type="match status" value="1"/>
</dbReference>
<comment type="caution">
    <text evidence="8">The sequence shown here is derived from an EMBL/GenBank/DDBJ whole genome shotgun (WGS) entry which is preliminary data.</text>
</comment>
<dbReference type="EMBL" id="JAVDXU010000001">
    <property type="protein sequence ID" value="MDR7267949.1"/>
    <property type="molecule type" value="Genomic_DNA"/>
</dbReference>
<evidence type="ECO:0000256" key="4">
    <source>
        <dbReference type="ARBA" id="ARBA00022927"/>
    </source>
</evidence>
<dbReference type="InterPro" id="IPR051472">
    <property type="entry name" value="T3SS_Stator/FliH"/>
</dbReference>
<comment type="subcellular location">
    <subcellularLocation>
        <location evidence="1">Cytoplasm</location>
    </subcellularLocation>
</comment>
<gene>
    <name evidence="8" type="ORF">J2X20_000578</name>
</gene>
<evidence type="ECO:0000256" key="2">
    <source>
        <dbReference type="ARBA" id="ARBA00022448"/>
    </source>
</evidence>
<feature type="region of interest" description="Disordered" evidence="7">
    <location>
        <begin position="47"/>
        <end position="66"/>
    </location>
</feature>
<evidence type="ECO:0000313" key="9">
    <source>
        <dbReference type="Proteomes" id="UP001180453"/>
    </source>
</evidence>
<reference evidence="8 9" key="1">
    <citation type="submission" date="2023-07" db="EMBL/GenBank/DDBJ databases">
        <title>Sorghum-associated microbial communities from plants grown in Nebraska, USA.</title>
        <authorList>
            <person name="Schachtman D."/>
        </authorList>
    </citation>
    <scope>NUCLEOTIDE SEQUENCE [LARGE SCALE GENOMIC DNA]</scope>
    <source>
        <strain evidence="8 9">BE314</strain>
    </source>
</reference>
<protein>
    <recommendedName>
        <fullName evidence="6">Type 3 secretion system stator protein</fullName>
    </recommendedName>
</protein>
<evidence type="ECO:0000256" key="7">
    <source>
        <dbReference type="SAM" id="MobiDB-lite"/>
    </source>
</evidence>
<keyword evidence="9" id="KW-1185">Reference proteome</keyword>
<proteinExistence type="inferred from homology"/>
<evidence type="ECO:0000256" key="6">
    <source>
        <dbReference type="ARBA" id="ARBA00040494"/>
    </source>
</evidence>
<name>A0ABU1YGH3_ROSSA</name>
<dbReference type="PANTHER" id="PTHR34982:SF1">
    <property type="entry name" value="FLAGELLAR ASSEMBLY PROTEIN FLIH"/>
    <property type="match status" value="1"/>
</dbReference>
<accession>A0ABU1YGH3</accession>
<dbReference type="Pfam" id="PF06635">
    <property type="entry name" value="T3SS_SCTL"/>
    <property type="match status" value="1"/>
</dbReference>
<dbReference type="InterPro" id="IPR012842">
    <property type="entry name" value="T3SS_SctL/SctL2"/>
</dbReference>
<keyword evidence="2" id="KW-0813">Transport</keyword>